<dbReference type="AlphaFoldDB" id="A0A6J4IUZ3"/>
<dbReference type="EMBL" id="CADCTK010000555">
    <property type="protein sequence ID" value="CAA9262771.1"/>
    <property type="molecule type" value="Genomic_DNA"/>
</dbReference>
<accession>A0A6J4IUZ3</accession>
<dbReference type="Gene3D" id="1.20.120.450">
    <property type="entry name" value="dinb family like domain"/>
    <property type="match status" value="1"/>
</dbReference>
<dbReference type="SUPFAM" id="SSF109854">
    <property type="entry name" value="DinB/YfiT-like putative metalloenzymes"/>
    <property type="match status" value="1"/>
</dbReference>
<protein>
    <recommendedName>
        <fullName evidence="2">DinB-like domain-containing protein</fullName>
    </recommendedName>
</protein>
<evidence type="ECO:0008006" key="2">
    <source>
        <dbReference type="Google" id="ProtNLM"/>
    </source>
</evidence>
<gene>
    <name evidence="1" type="ORF">AVDCRST_MAG26-2409</name>
</gene>
<dbReference type="InterPro" id="IPR012550">
    <property type="entry name" value="DUF1706"/>
</dbReference>
<dbReference type="Pfam" id="PF08020">
    <property type="entry name" value="DUF1706"/>
    <property type="match status" value="1"/>
</dbReference>
<reference evidence="1" key="1">
    <citation type="submission" date="2020-02" db="EMBL/GenBank/DDBJ databases">
        <authorList>
            <person name="Meier V. D."/>
        </authorList>
    </citation>
    <scope>NUCLEOTIDE SEQUENCE</scope>
    <source>
        <strain evidence="1">AVDCRST_MAG26</strain>
    </source>
</reference>
<name>A0A6J4IUZ3_9CHLR</name>
<dbReference type="InterPro" id="IPR034660">
    <property type="entry name" value="DinB/YfiT-like"/>
</dbReference>
<proteinExistence type="predicted"/>
<evidence type="ECO:0000313" key="1">
    <source>
        <dbReference type="EMBL" id="CAA9262771.1"/>
    </source>
</evidence>
<sequence length="162" mass="18749">MTDEMDKATLIRRIEESRVETEELLTQLSETQLTTPRVAGGWSVKDLLSHISYWERDTIGVLQAAARDETPYLTGEEQTDARNAEAVARNRERSVAEVMAEYYHTLDMLIEAVRAFPDADLFAPDRFAWRNGSPLWRLVAGESYKHEREHREQIRVLVENRS</sequence>
<organism evidence="1">
    <name type="scientific">uncultured Chloroflexia bacterium</name>
    <dbReference type="NCBI Taxonomy" id="1672391"/>
    <lineage>
        <taxon>Bacteria</taxon>
        <taxon>Bacillati</taxon>
        <taxon>Chloroflexota</taxon>
        <taxon>Chloroflexia</taxon>
        <taxon>environmental samples</taxon>
    </lineage>
</organism>